<keyword evidence="5" id="KW-1185">Reference proteome</keyword>
<keyword evidence="1" id="KW-0472">Membrane</keyword>
<gene>
    <name evidence="3" type="ORF">BJG266_LOCUS31014</name>
    <name evidence="4" type="ORF">QVE165_LOCUS47917</name>
</gene>
<evidence type="ECO:0000256" key="1">
    <source>
        <dbReference type="SAM" id="Phobius"/>
    </source>
</evidence>
<keyword evidence="1" id="KW-0812">Transmembrane</keyword>
<dbReference type="Proteomes" id="UP000663877">
    <property type="component" value="Unassembled WGS sequence"/>
</dbReference>
<name>A0A815XSQ7_9BILA</name>
<dbReference type="Proteomes" id="UP000663832">
    <property type="component" value="Unassembled WGS sequence"/>
</dbReference>
<keyword evidence="1" id="KW-1133">Transmembrane helix</keyword>
<comment type="caution">
    <text evidence="4">The sequence shown here is derived from an EMBL/GenBank/DDBJ whole genome shotgun (WGS) entry which is preliminary data.</text>
</comment>
<reference evidence="4" key="1">
    <citation type="submission" date="2021-02" db="EMBL/GenBank/DDBJ databases">
        <authorList>
            <person name="Nowell W R."/>
        </authorList>
    </citation>
    <scope>NUCLEOTIDE SEQUENCE</scope>
</reference>
<protein>
    <submittedName>
        <fullName evidence="4">Uncharacterized protein</fullName>
    </submittedName>
</protein>
<evidence type="ECO:0000313" key="5">
    <source>
        <dbReference type="Proteomes" id="UP000663832"/>
    </source>
</evidence>
<evidence type="ECO:0000313" key="3">
    <source>
        <dbReference type="EMBL" id="CAF1277567.1"/>
    </source>
</evidence>
<organism evidence="4 5">
    <name type="scientific">Adineta steineri</name>
    <dbReference type="NCBI Taxonomy" id="433720"/>
    <lineage>
        <taxon>Eukaryota</taxon>
        <taxon>Metazoa</taxon>
        <taxon>Spiralia</taxon>
        <taxon>Gnathifera</taxon>
        <taxon>Rotifera</taxon>
        <taxon>Eurotatoria</taxon>
        <taxon>Bdelloidea</taxon>
        <taxon>Adinetida</taxon>
        <taxon>Adinetidae</taxon>
        <taxon>Adineta</taxon>
    </lineage>
</organism>
<evidence type="ECO:0000313" key="4">
    <source>
        <dbReference type="EMBL" id="CAF1561298.1"/>
    </source>
</evidence>
<feature type="signal peptide" evidence="2">
    <location>
        <begin position="1"/>
        <end position="22"/>
    </location>
</feature>
<proteinExistence type="predicted"/>
<dbReference type="AlphaFoldDB" id="A0A815XSQ7"/>
<feature type="chain" id="PRO_5035608053" evidence="2">
    <location>
        <begin position="23"/>
        <end position="266"/>
    </location>
</feature>
<dbReference type="EMBL" id="CAJNOM010000781">
    <property type="protein sequence ID" value="CAF1561298.1"/>
    <property type="molecule type" value="Genomic_DNA"/>
</dbReference>
<keyword evidence="2" id="KW-0732">Signal</keyword>
<dbReference type="OrthoDB" id="9990142at2759"/>
<dbReference type="EMBL" id="CAJNOI010000433">
    <property type="protein sequence ID" value="CAF1277567.1"/>
    <property type="molecule type" value="Genomic_DNA"/>
</dbReference>
<feature type="transmembrane region" description="Helical" evidence="1">
    <location>
        <begin position="246"/>
        <end position="265"/>
    </location>
</feature>
<sequence length="266" mass="30686">MQRQVPLLLIILVFHMSTGLRCINNCEQNFNISQPFNSFDNRCGRPVEDAYRCYVKMQFFFHLDEVTMLFITGTSTNKDFIRIEPNRTKHFSYQIEYACDNFDDCARTFAEKKMIEMKEKSYNISSIFNDFDVLLSRTDTSKELTCYDGNRTTNLCSTPDKLCYLEHHQISDTTDASSCPQEFNNPTVNVIVNDQGYGAGLFVRCSRHLCNTAETVNTVKQILFKHQITDKNGRTRSWTTSTGTTVISVFFHIVPALLLICIINFM</sequence>
<accession>A0A815XSQ7</accession>
<evidence type="ECO:0000256" key="2">
    <source>
        <dbReference type="SAM" id="SignalP"/>
    </source>
</evidence>